<feature type="domain" description="RING-type" evidence="6">
    <location>
        <begin position="175"/>
        <end position="245"/>
    </location>
</feature>
<dbReference type="OrthoDB" id="8062037at2759"/>
<dbReference type="InParanoid" id="A0A401GRH4"/>
<keyword evidence="1" id="KW-0479">Metal-binding</keyword>
<name>A0A401GRH4_9APHY</name>
<dbReference type="PANTHER" id="PTHR15710">
    <property type="entry name" value="E3 UBIQUITIN-PROTEIN LIGASE PRAJA"/>
    <property type="match status" value="1"/>
</dbReference>
<accession>A0A401GRH4</accession>
<dbReference type="InterPro" id="IPR001841">
    <property type="entry name" value="Znf_RING"/>
</dbReference>
<evidence type="ECO:0000313" key="8">
    <source>
        <dbReference type="Proteomes" id="UP000287166"/>
    </source>
</evidence>
<dbReference type="InterPro" id="IPR013083">
    <property type="entry name" value="Znf_RING/FYVE/PHD"/>
</dbReference>
<evidence type="ECO:0000256" key="5">
    <source>
        <dbReference type="SAM" id="MobiDB-lite"/>
    </source>
</evidence>
<keyword evidence="3" id="KW-0862">Zinc</keyword>
<dbReference type="RefSeq" id="XP_027615740.1">
    <property type="nucleotide sequence ID" value="XM_027759939.1"/>
</dbReference>
<evidence type="ECO:0000256" key="1">
    <source>
        <dbReference type="ARBA" id="ARBA00022723"/>
    </source>
</evidence>
<proteinExistence type="predicted"/>
<organism evidence="7 8">
    <name type="scientific">Sparassis crispa</name>
    <dbReference type="NCBI Taxonomy" id="139825"/>
    <lineage>
        <taxon>Eukaryota</taxon>
        <taxon>Fungi</taxon>
        <taxon>Dikarya</taxon>
        <taxon>Basidiomycota</taxon>
        <taxon>Agaricomycotina</taxon>
        <taxon>Agaricomycetes</taxon>
        <taxon>Polyporales</taxon>
        <taxon>Sparassidaceae</taxon>
        <taxon>Sparassis</taxon>
    </lineage>
</organism>
<dbReference type="GO" id="GO:0061630">
    <property type="term" value="F:ubiquitin protein ligase activity"/>
    <property type="evidence" value="ECO:0007669"/>
    <property type="project" value="TreeGrafter"/>
</dbReference>
<dbReference type="SUPFAM" id="SSF57850">
    <property type="entry name" value="RING/U-box"/>
    <property type="match status" value="1"/>
</dbReference>
<dbReference type="PANTHER" id="PTHR15710:SF243">
    <property type="entry name" value="E3 UBIQUITIN-PROTEIN LIGASE PRAJA-2 ISOFORM X1"/>
    <property type="match status" value="1"/>
</dbReference>
<feature type="compositionally biased region" description="Acidic residues" evidence="5">
    <location>
        <begin position="86"/>
        <end position="103"/>
    </location>
</feature>
<evidence type="ECO:0000256" key="3">
    <source>
        <dbReference type="ARBA" id="ARBA00022833"/>
    </source>
</evidence>
<dbReference type="Pfam" id="PF13639">
    <property type="entry name" value="zf-RING_2"/>
    <property type="match status" value="1"/>
</dbReference>
<protein>
    <recommendedName>
        <fullName evidence="6">RING-type domain-containing protein</fullName>
    </recommendedName>
</protein>
<dbReference type="GO" id="GO:0005737">
    <property type="term" value="C:cytoplasm"/>
    <property type="evidence" value="ECO:0007669"/>
    <property type="project" value="TreeGrafter"/>
</dbReference>
<evidence type="ECO:0000259" key="6">
    <source>
        <dbReference type="PROSITE" id="PS50089"/>
    </source>
</evidence>
<dbReference type="EMBL" id="BFAD01000007">
    <property type="protein sequence ID" value="GBE84827.1"/>
    <property type="molecule type" value="Genomic_DNA"/>
</dbReference>
<feature type="compositionally biased region" description="Low complexity" evidence="5">
    <location>
        <begin position="66"/>
        <end position="76"/>
    </location>
</feature>
<sequence>MSESGRGDAATPVAPTVIQQAEHDGIDTRGAAAIEHISDEEEVPTLSESEWSTEDSDEDPPHSDHSLPSLQSVSDSSDSDLHSDDTLSDSMEEDDEEEEDDAAEVPPMPSLREFARQGLRTLDIVELLLSAPNQSLDNDPLRARTLLAGLEVVPDDLVRRYENLKRGFGDDSDGCVICRDDLLPRFPSPLSREAEALAVVELFSMLPFQPSPQTIRAFPCPGKHLFHHDCLAPWLARKTTCPTCRFDIDPHSLTLRKSTTPRRASRSSPERVWKPPRVRSLGEWLEDEEYFRKHGVRKERPSDAVTEGVSAAFADDELEADEDEWVDTDEDLPGERALRRSLQNVLDPLPEELRDQHWDTGFRSGQSNH</sequence>
<keyword evidence="8" id="KW-1185">Reference proteome</keyword>
<evidence type="ECO:0000313" key="7">
    <source>
        <dbReference type="EMBL" id="GBE84827.1"/>
    </source>
</evidence>
<dbReference type="GeneID" id="38781744"/>
<feature type="region of interest" description="Disordered" evidence="5">
    <location>
        <begin position="1"/>
        <end position="110"/>
    </location>
</feature>
<dbReference type="PROSITE" id="PS50089">
    <property type="entry name" value="ZF_RING_2"/>
    <property type="match status" value="1"/>
</dbReference>
<evidence type="ECO:0000256" key="2">
    <source>
        <dbReference type="ARBA" id="ARBA00022771"/>
    </source>
</evidence>
<dbReference type="Gene3D" id="3.30.40.10">
    <property type="entry name" value="Zinc/RING finger domain, C3HC4 (zinc finger)"/>
    <property type="match status" value="1"/>
</dbReference>
<reference evidence="7 8" key="1">
    <citation type="journal article" date="2018" name="Sci. Rep.">
        <title>Genome sequence of the cauliflower mushroom Sparassis crispa (Hanabiratake) and its association with beneficial usage.</title>
        <authorList>
            <person name="Kiyama R."/>
            <person name="Furutani Y."/>
            <person name="Kawaguchi K."/>
            <person name="Nakanishi T."/>
        </authorList>
    </citation>
    <scope>NUCLEOTIDE SEQUENCE [LARGE SCALE GENOMIC DNA]</scope>
</reference>
<dbReference type="STRING" id="139825.A0A401GRH4"/>
<comment type="caution">
    <text evidence="7">The sequence shown here is derived from an EMBL/GenBank/DDBJ whole genome shotgun (WGS) entry which is preliminary data.</text>
</comment>
<keyword evidence="2 4" id="KW-0863">Zinc-finger</keyword>
<dbReference type="Proteomes" id="UP000287166">
    <property type="component" value="Unassembled WGS sequence"/>
</dbReference>
<dbReference type="GO" id="GO:0008270">
    <property type="term" value="F:zinc ion binding"/>
    <property type="evidence" value="ECO:0007669"/>
    <property type="project" value="UniProtKB-KW"/>
</dbReference>
<evidence type="ECO:0000256" key="4">
    <source>
        <dbReference type="PROSITE-ProRule" id="PRU00175"/>
    </source>
</evidence>
<dbReference type="AlphaFoldDB" id="A0A401GRH4"/>
<gene>
    <name evidence="7" type="ORF">SCP_0700070</name>
</gene>
<dbReference type="GO" id="GO:0016567">
    <property type="term" value="P:protein ubiquitination"/>
    <property type="evidence" value="ECO:0007669"/>
    <property type="project" value="TreeGrafter"/>
</dbReference>